<gene>
    <name evidence="2" type="ORF">DSM3645_25664</name>
</gene>
<dbReference type="AlphaFoldDB" id="A4A2B9"/>
<comment type="caution">
    <text evidence="2">The sequence shown here is derived from an EMBL/GenBank/DDBJ whole genome shotgun (WGS) entry which is preliminary data.</text>
</comment>
<dbReference type="Proteomes" id="UP000004358">
    <property type="component" value="Unassembled WGS sequence"/>
</dbReference>
<dbReference type="HOGENOM" id="CLU_648682_0_0_0"/>
<evidence type="ECO:0000313" key="3">
    <source>
        <dbReference type="Proteomes" id="UP000004358"/>
    </source>
</evidence>
<evidence type="ECO:0000256" key="1">
    <source>
        <dbReference type="SAM" id="Phobius"/>
    </source>
</evidence>
<evidence type="ECO:0000313" key="2">
    <source>
        <dbReference type="EMBL" id="EAQ77085.1"/>
    </source>
</evidence>
<keyword evidence="1" id="KW-0812">Transmembrane</keyword>
<keyword evidence="1" id="KW-0472">Membrane</keyword>
<dbReference type="EMBL" id="AANZ01000043">
    <property type="protein sequence ID" value="EAQ77085.1"/>
    <property type="molecule type" value="Genomic_DNA"/>
</dbReference>
<feature type="transmembrane region" description="Helical" evidence="1">
    <location>
        <begin position="311"/>
        <end position="331"/>
    </location>
</feature>
<proteinExistence type="predicted"/>
<protein>
    <recommendedName>
        <fullName evidence="4">Gfo/Idh/MocA-like oxidoreductase N-terminal domain-containing protein</fullName>
    </recommendedName>
</protein>
<accession>A4A2B9</accession>
<feature type="transmembrane region" description="Helical" evidence="1">
    <location>
        <begin position="343"/>
        <end position="364"/>
    </location>
</feature>
<dbReference type="eggNOG" id="ENOG5033CH8">
    <property type="taxonomic scope" value="Bacteria"/>
</dbReference>
<name>A4A2B9_9BACT</name>
<dbReference type="STRING" id="314230.DSM3645_25664"/>
<keyword evidence="1" id="KW-1133">Transmembrane helix</keyword>
<evidence type="ECO:0008006" key="4">
    <source>
        <dbReference type="Google" id="ProtNLM"/>
    </source>
</evidence>
<reference evidence="2 3" key="1">
    <citation type="submission" date="2006-02" db="EMBL/GenBank/DDBJ databases">
        <authorList>
            <person name="Amann R."/>
            <person name="Ferriera S."/>
            <person name="Johnson J."/>
            <person name="Kravitz S."/>
            <person name="Halpern A."/>
            <person name="Remington K."/>
            <person name="Beeson K."/>
            <person name="Tran B."/>
            <person name="Rogers Y.-H."/>
            <person name="Friedman R."/>
            <person name="Venter J.C."/>
        </authorList>
    </citation>
    <scope>NUCLEOTIDE SEQUENCE [LARGE SCALE GENOMIC DNA]</scope>
    <source>
        <strain evidence="2 3">DSM 3645</strain>
    </source>
</reference>
<organism evidence="2 3">
    <name type="scientific">Blastopirellula marina DSM 3645</name>
    <dbReference type="NCBI Taxonomy" id="314230"/>
    <lineage>
        <taxon>Bacteria</taxon>
        <taxon>Pseudomonadati</taxon>
        <taxon>Planctomycetota</taxon>
        <taxon>Planctomycetia</taxon>
        <taxon>Pirellulales</taxon>
        <taxon>Pirellulaceae</taxon>
        <taxon>Blastopirellula</taxon>
    </lineage>
</organism>
<sequence length="376" mass="41209">MKGEAMRLGLLGCDEDALRLAQAAQRLGHQVVAAVDVQTCAAELASRFPQLRFYAGWEEYLGGVVDAAIVTRSSEPEQESALRAYVQEGLPLLLVHPACEMIFALELEMIRRDTGCVLVSCCPNLESEASFAIRQTAELPEELGAIDQIVIERQARDTSRAAILKSLASDIAWVVATFGEITSISATGPAATADDFSRLTVQMKTRAGQAIRWDLLRGDRSLEVTFLAEHDRPRWQLRAALTDADAEYALAELQKAIDGEPATFTWNEAAHALEASEAVLISLRRQRLIALRENEISEESTFKAMMATGGCLLLLATMGIAVVMVVWGVFIPNRADSWIGRNWPLGLLAVLAAFLGMQLLRLVFRSEAKPAEKLEK</sequence>